<dbReference type="OrthoDB" id="9808281at2"/>
<evidence type="ECO:0000256" key="2">
    <source>
        <dbReference type="ARBA" id="ARBA00022679"/>
    </source>
</evidence>
<dbReference type="Pfam" id="PF22624">
    <property type="entry name" value="AASDHPPT_N"/>
    <property type="match status" value="1"/>
</dbReference>
<reference evidence="5 6" key="1">
    <citation type="submission" date="2017-08" db="EMBL/GenBank/DDBJ databases">
        <title>A Genome Sequence of Oceanimonas doudoroffii ATCC 27123T.</title>
        <authorList>
            <person name="Brennan M.A."/>
            <person name="Maclea K.S."/>
            <person name="Mcclelland W.D."/>
            <person name="Trachtenberg A.M."/>
        </authorList>
    </citation>
    <scope>NUCLEOTIDE SEQUENCE [LARGE SCALE GENOMIC DNA]</scope>
    <source>
        <strain evidence="5 6">ATCC 27123</strain>
    </source>
</reference>
<evidence type="ECO:0000256" key="1">
    <source>
        <dbReference type="ARBA" id="ARBA00010990"/>
    </source>
</evidence>
<comment type="caution">
    <text evidence="5">The sequence shown here is derived from an EMBL/GenBank/DDBJ whole genome shotgun (WGS) entry which is preliminary data.</text>
</comment>
<dbReference type="Pfam" id="PF01648">
    <property type="entry name" value="ACPS"/>
    <property type="match status" value="1"/>
</dbReference>
<dbReference type="GO" id="GO:0008897">
    <property type="term" value="F:holo-[acyl-carrier-protein] synthase activity"/>
    <property type="evidence" value="ECO:0007669"/>
    <property type="project" value="InterPro"/>
</dbReference>
<dbReference type="GO" id="GO:0019878">
    <property type="term" value="P:lysine biosynthetic process via aminoadipic acid"/>
    <property type="evidence" value="ECO:0007669"/>
    <property type="project" value="TreeGrafter"/>
</dbReference>
<dbReference type="InterPro" id="IPR055066">
    <property type="entry name" value="AASDHPPT_N"/>
</dbReference>
<accession>A0A233REF1</accession>
<evidence type="ECO:0000259" key="4">
    <source>
        <dbReference type="Pfam" id="PF22624"/>
    </source>
</evidence>
<evidence type="ECO:0000313" key="6">
    <source>
        <dbReference type="Proteomes" id="UP000242757"/>
    </source>
</evidence>
<feature type="domain" description="4'-phosphopantetheinyl transferase N-terminal" evidence="4">
    <location>
        <begin position="23"/>
        <end position="103"/>
    </location>
</feature>
<sequence>MSKNKDIGAELLICDASAIKTPSTALKTLSSAEQERLATMQHSLQAQLFLLGRYLLRHCLGARLGVPPARLDIRLNDKGKPALVEGGWQFNLSHSGPLLALAFSPVAAVGVDLESRRLPPDRIARLARRYLAGDEQAWLASSRSPEADFQQLWTVKEAVLKADGGGIAHNLDKVVWQPGEPLARFHKRAYRLYQGHAAGASLTLAVAGETAGLRLLSPADCAPELEITGPQPNLAINP</sequence>
<dbReference type="InterPro" id="IPR050559">
    <property type="entry name" value="P-Pant_transferase_sf"/>
</dbReference>
<dbReference type="GO" id="GO:0000287">
    <property type="term" value="F:magnesium ion binding"/>
    <property type="evidence" value="ECO:0007669"/>
    <property type="project" value="InterPro"/>
</dbReference>
<dbReference type="InterPro" id="IPR037143">
    <property type="entry name" value="4-PPantetheinyl_Trfase_dom_sf"/>
</dbReference>
<dbReference type="Gene3D" id="3.90.470.20">
    <property type="entry name" value="4'-phosphopantetheinyl transferase domain"/>
    <property type="match status" value="1"/>
</dbReference>
<dbReference type="InterPro" id="IPR008278">
    <property type="entry name" value="4-PPantetheinyl_Trfase_dom"/>
</dbReference>
<protein>
    <submittedName>
        <fullName evidence="5">4-phosphopantetheinyl transferase</fullName>
    </submittedName>
</protein>
<dbReference type="PANTHER" id="PTHR12215:SF10">
    <property type="entry name" value="L-AMINOADIPATE-SEMIALDEHYDE DEHYDROGENASE-PHOSPHOPANTETHEINYL TRANSFERASE"/>
    <property type="match status" value="1"/>
</dbReference>
<evidence type="ECO:0000259" key="3">
    <source>
        <dbReference type="Pfam" id="PF01648"/>
    </source>
</evidence>
<feature type="domain" description="4'-phosphopantetheinyl transferase" evidence="3">
    <location>
        <begin position="108"/>
        <end position="192"/>
    </location>
</feature>
<keyword evidence="2 5" id="KW-0808">Transferase</keyword>
<name>A0A233REF1_9GAMM</name>
<dbReference type="Proteomes" id="UP000242757">
    <property type="component" value="Unassembled WGS sequence"/>
</dbReference>
<dbReference type="GO" id="GO:0005829">
    <property type="term" value="C:cytosol"/>
    <property type="evidence" value="ECO:0007669"/>
    <property type="project" value="TreeGrafter"/>
</dbReference>
<dbReference type="SUPFAM" id="SSF56214">
    <property type="entry name" value="4'-phosphopantetheinyl transferase"/>
    <property type="match status" value="2"/>
</dbReference>
<organism evidence="5 6">
    <name type="scientific">Oceanimonas doudoroffii</name>
    <dbReference type="NCBI Taxonomy" id="84158"/>
    <lineage>
        <taxon>Bacteria</taxon>
        <taxon>Pseudomonadati</taxon>
        <taxon>Pseudomonadota</taxon>
        <taxon>Gammaproteobacteria</taxon>
        <taxon>Aeromonadales</taxon>
        <taxon>Aeromonadaceae</taxon>
        <taxon>Oceanimonas</taxon>
    </lineage>
</organism>
<gene>
    <name evidence="5" type="ORF">B6S08_09905</name>
</gene>
<dbReference type="AlphaFoldDB" id="A0A233REF1"/>
<dbReference type="PANTHER" id="PTHR12215">
    <property type="entry name" value="PHOSPHOPANTETHEINE TRANSFERASE"/>
    <property type="match status" value="1"/>
</dbReference>
<proteinExistence type="inferred from homology"/>
<keyword evidence="6" id="KW-1185">Reference proteome</keyword>
<evidence type="ECO:0000313" key="5">
    <source>
        <dbReference type="EMBL" id="OXY81760.1"/>
    </source>
</evidence>
<comment type="similarity">
    <text evidence="1">Belongs to the P-Pant transferase superfamily. Gsp/Sfp/HetI/AcpT family.</text>
</comment>
<dbReference type="EMBL" id="NBIM01000002">
    <property type="protein sequence ID" value="OXY81760.1"/>
    <property type="molecule type" value="Genomic_DNA"/>
</dbReference>